<reference evidence="2 3" key="1">
    <citation type="submission" date="2019-09" db="EMBL/GenBank/DDBJ databases">
        <title>Bacillus ochoae sp. nov., Paenibacillus whitsoniae sp. nov., Paenibacillus spiritus sp. nov. Isolated from the Mars Exploration Rover during spacecraft assembly.</title>
        <authorList>
            <person name="Seuylemezian A."/>
            <person name="Vaishampayan P."/>
        </authorList>
    </citation>
    <scope>NUCLEOTIDE SEQUENCE [LARGE SCALE GENOMIC DNA]</scope>
    <source>
        <strain evidence="2 3">MER_111</strain>
    </source>
</reference>
<dbReference type="InterPro" id="IPR009045">
    <property type="entry name" value="Zn_M74/Hedgehog-like"/>
</dbReference>
<protein>
    <recommendedName>
        <fullName evidence="1">Peptidase M15C domain-containing protein</fullName>
    </recommendedName>
</protein>
<dbReference type="EMBL" id="VYKK01000015">
    <property type="protein sequence ID" value="KAA9003999.1"/>
    <property type="molecule type" value="Genomic_DNA"/>
</dbReference>
<feature type="domain" description="Peptidase M15C" evidence="1">
    <location>
        <begin position="86"/>
        <end position="156"/>
    </location>
</feature>
<accession>A0A5J5G8K3</accession>
<dbReference type="GO" id="GO:0008233">
    <property type="term" value="F:peptidase activity"/>
    <property type="evidence" value="ECO:0007669"/>
    <property type="project" value="InterPro"/>
</dbReference>
<dbReference type="SUPFAM" id="SSF55166">
    <property type="entry name" value="Hedgehog/DD-peptidase"/>
    <property type="match status" value="1"/>
</dbReference>
<dbReference type="CDD" id="cd14845">
    <property type="entry name" value="L-Ala-D-Glu_peptidase_like"/>
    <property type="match status" value="1"/>
</dbReference>
<gene>
    <name evidence="2" type="ORF">F4V43_11355</name>
</gene>
<organism evidence="2 3">
    <name type="scientific">Paenibacillus spiritus</name>
    <dbReference type="NCBI Taxonomy" id="2496557"/>
    <lineage>
        <taxon>Bacteria</taxon>
        <taxon>Bacillati</taxon>
        <taxon>Bacillota</taxon>
        <taxon>Bacilli</taxon>
        <taxon>Bacillales</taxon>
        <taxon>Paenibacillaceae</taxon>
        <taxon>Paenibacillus</taxon>
    </lineage>
</organism>
<dbReference type="Gene3D" id="3.30.1380.10">
    <property type="match status" value="1"/>
</dbReference>
<dbReference type="AlphaFoldDB" id="A0A5J5G8K3"/>
<evidence type="ECO:0000313" key="3">
    <source>
        <dbReference type="Proteomes" id="UP000367750"/>
    </source>
</evidence>
<dbReference type="Proteomes" id="UP000367750">
    <property type="component" value="Unassembled WGS sequence"/>
</dbReference>
<keyword evidence="3" id="KW-1185">Reference proteome</keyword>
<dbReference type="RefSeq" id="WP_150458354.1">
    <property type="nucleotide sequence ID" value="NZ_VYKK01000015.1"/>
</dbReference>
<comment type="caution">
    <text evidence="2">The sequence shown here is derived from an EMBL/GenBank/DDBJ whole genome shotgun (WGS) entry which is preliminary data.</text>
</comment>
<name>A0A5J5G8K3_9BACL</name>
<proteinExistence type="predicted"/>
<sequence length="250" mass="27414">MTMTWEQLKAKSDPKLIGLQPVVLAAVLCLMKTCFIRNIPILITQGLRTIQAQNELYAQGRTQAQIEAAGITGVTARPDLQVVTNARGGYSYHNFGLAVDFALLANDGKQVSWDLNRDGNANRRKDWDEVVEVAKKLGFEWGGDFVSIHDAPHLEMTFGLSTAELRAGNLPKTSQTQPVYRQMMKMEEEQRVNKDNHVTVRVNGARIGEGILDGSITYAPVRAVAEALGASVVYDSKTLTVNVTGKEAAK</sequence>
<dbReference type="Pfam" id="PF13539">
    <property type="entry name" value="Peptidase_M15_4"/>
    <property type="match status" value="1"/>
</dbReference>
<evidence type="ECO:0000313" key="2">
    <source>
        <dbReference type="EMBL" id="KAA9003999.1"/>
    </source>
</evidence>
<dbReference type="OrthoDB" id="9799970at2"/>
<dbReference type="InterPro" id="IPR039561">
    <property type="entry name" value="Peptidase_M15C"/>
</dbReference>
<evidence type="ECO:0000259" key="1">
    <source>
        <dbReference type="Pfam" id="PF13539"/>
    </source>
</evidence>